<feature type="compositionally biased region" description="Polar residues" evidence="1">
    <location>
        <begin position="333"/>
        <end position="345"/>
    </location>
</feature>
<dbReference type="AlphaFoldDB" id="A0A0F7RTY5"/>
<evidence type="ECO:0000313" key="3">
    <source>
        <dbReference type="Proteomes" id="UP000242770"/>
    </source>
</evidence>
<feature type="non-terminal residue" evidence="2">
    <location>
        <position position="415"/>
    </location>
</feature>
<gene>
    <name evidence="2" type="primary">SSCI30590.1</name>
</gene>
<keyword evidence="3" id="KW-1185">Reference proteome</keyword>
<evidence type="ECO:0000313" key="2">
    <source>
        <dbReference type="EMBL" id="CDR99880.1"/>
    </source>
</evidence>
<feature type="region of interest" description="Disordered" evidence="1">
    <location>
        <begin position="242"/>
        <end position="345"/>
    </location>
</feature>
<reference evidence="3" key="1">
    <citation type="submission" date="2014-06" db="EMBL/GenBank/DDBJ databases">
        <authorList>
            <person name="Berkman P.J."/>
        </authorList>
    </citation>
    <scope>NUCLEOTIDE SEQUENCE [LARGE SCALE GENOMIC DNA]</scope>
</reference>
<feature type="compositionally biased region" description="Low complexity" evidence="1">
    <location>
        <begin position="302"/>
        <end position="319"/>
    </location>
</feature>
<dbReference type="EMBL" id="CCFA01001677">
    <property type="protein sequence ID" value="CDR99880.1"/>
    <property type="molecule type" value="Genomic_DNA"/>
</dbReference>
<evidence type="ECO:0000256" key="1">
    <source>
        <dbReference type="SAM" id="MobiDB-lite"/>
    </source>
</evidence>
<name>A0A0F7RTY5_9BASI</name>
<feature type="compositionally biased region" description="Pro residues" evidence="1">
    <location>
        <begin position="266"/>
        <end position="279"/>
    </location>
</feature>
<organism evidence="2 3">
    <name type="scientific">Sporisorium scitamineum</name>
    <dbReference type="NCBI Taxonomy" id="49012"/>
    <lineage>
        <taxon>Eukaryota</taxon>
        <taxon>Fungi</taxon>
        <taxon>Dikarya</taxon>
        <taxon>Basidiomycota</taxon>
        <taxon>Ustilaginomycotina</taxon>
        <taxon>Ustilaginomycetes</taxon>
        <taxon>Ustilaginales</taxon>
        <taxon>Ustilaginaceae</taxon>
        <taxon>Sporisorium</taxon>
    </lineage>
</organism>
<dbReference type="Proteomes" id="UP000242770">
    <property type="component" value="Unassembled WGS sequence"/>
</dbReference>
<feature type="compositionally biased region" description="Polar residues" evidence="1">
    <location>
        <begin position="246"/>
        <end position="263"/>
    </location>
</feature>
<protein>
    <submittedName>
        <fullName evidence="2">Uncharacterized protein</fullName>
    </submittedName>
</protein>
<proteinExistence type="predicted"/>
<accession>A0A0F7RTY5</accession>
<sequence>MHTPTLDLPHFDVPLLQYLVQAAFPDRALCIETLERFAHDHGFQISIRTSKGPITYLCCRKGRHIAMSRNPPASVSSYLSFTNCPYSLKLIQQSESRFVLNIVKSHHNHAPFPYGFEPPKPNTNTNTNTNTSTTSIAAAAAGDGGSNKRPRSGSEWLAWESCSTPRDDEHDLGDARPVSKQMFPADGRHIRAHSPAGSSASMVTNATARPPVLSSQPLPPFLPASRSSEHLRIKQALEQSIKEAKSASTQQVQAAPLSSTTTQPRSPVPEIPSSSPPSLPSENLAALALGSPVVASSPPPSQSQSHSPTQHSPPQHQSTMSVNHSESVGYFSGSANGVNGTNGSKSPRHFAKSFNRYLVHTNEQDDAKAAKLFGYFLEGPAETWFEDLPAATCGSWSLLEKAFLDRFEVNSAGVK</sequence>